<feature type="compositionally biased region" description="Low complexity" evidence="1">
    <location>
        <begin position="553"/>
        <end position="566"/>
    </location>
</feature>
<evidence type="ECO:0000313" key="4">
    <source>
        <dbReference type="Proteomes" id="UP001500305"/>
    </source>
</evidence>
<gene>
    <name evidence="3" type="ORF">GCM10010430_66840</name>
</gene>
<keyword evidence="2" id="KW-0812">Transmembrane</keyword>
<comment type="caution">
    <text evidence="3">The sequence shown here is derived from an EMBL/GenBank/DDBJ whole genome shotgun (WGS) entry which is preliminary data.</text>
</comment>
<reference evidence="4" key="1">
    <citation type="journal article" date="2019" name="Int. J. Syst. Evol. Microbiol.">
        <title>The Global Catalogue of Microorganisms (GCM) 10K type strain sequencing project: providing services to taxonomists for standard genome sequencing and annotation.</title>
        <authorList>
            <consortium name="The Broad Institute Genomics Platform"/>
            <consortium name="The Broad Institute Genome Sequencing Center for Infectious Disease"/>
            <person name="Wu L."/>
            <person name="Ma J."/>
        </authorList>
    </citation>
    <scope>NUCLEOTIDE SEQUENCE [LARGE SCALE GENOMIC DNA]</scope>
    <source>
        <strain evidence="4">JCM 7356</strain>
    </source>
</reference>
<organism evidence="3 4">
    <name type="scientific">Kitasatospora cystarginea</name>
    <dbReference type="NCBI Taxonomy" id="58350"/>
    <lineage>
        <taxon>Bacteria</taxon>
        <taxon>Bacillati</taxon>
        <taxon>Actinomycetota</taxon>
        <taxon>Actinomycetes</taxon>
        <taxon>Kitasatosporales</taxon>
        <taxon>Streptomycetaceae</taxon>
        <taxon>Kitasatospora</taxon>
    </lineage>
</organism>
<keyword evidence="4" id="KW-1185">Reference proteome</keyword>
<feature type="transmembrane region" description="Helical" evidence="2">
    <location>
        <begin position="68"/>
        <end position="94"/>
    </location>
</feature>
<feature type="transmembrane region" description="Helical" evidence="2">
    <location>
        <begin position="101"/>
        <end position="122"/>
    </location>
</feature>
<feature type="compositionally biased region" description="Pro residues" evidence="1">
    <location>
        <begin position="538"/>
        <end position="552"/>
    </location>
</feature>
<keyword evidence="2" id="KW-1133">Transmembrane helix</keyword>
<evidence type="ECO:0000256" key="2">
    <source>
        <dbReference type="SAM" id="Phobius"/>
    </source>
</evidence>
<evidence type="ECO:0000256" key="1">
    <source>
        <dbReference type="SAM" id="MobiDB-lite"/>
    </source>
</evidence>
<sequence>MAGTTRRRLLLGRLGLLALWWLWMPALALLIWVVKHFVFGGFGQQDQSYRLFLQAQFLPHGTPVHATALFWIWATIGLIGNLVMAVNVAVTVVLPRWVDYLLVGATSLALLASTGCTVMAFWDNDKDLGRYYARATVLDIPASASDAPASARPLTRDARKGDGDRCDHLGAADVPACIKVRPMPNFDFEPRTASYAAAATALKTGSALASGVSLLGHSIHYLPGKGQGHGVWTGVLDGSGSQPTEGVAVWDGTSNSNSACEFKGDHSFDRAFGGNRANSLRNLLAERFPGLLYQDQDVWGYCDGTDLATAKPVIVIAVTRQIAWHKRTVQRPDGVLVLTGSPSGKPVIEHRSTVHPGELPGTVYPGSVVKEQISAVQWLAGRGAKNRDGFGFAHTSTDTNATNPGEYLLRSATDGHYYYVTPLVPRNSSSEAIIAFAVVRADEVDADLNELQVYVQGDTSRPVNLTELSSRMVAWITQQTGVTVTTGAGGNLQEIIPFGKGMWRGFVDINGQTQDYIDVSGDGRTTPNLVYLKQSPPGSQPSPGGTPSPSPQPSATTAPSAPPSATDCGGDPAKLSTSQLAACVSSFSSALANRLQSPPAQ</sequence>
<protein>
    <submittedName>
        <fullName evidence="3">Uncharacterized protein</fullName>
    </submittedName>
</protein>
<accession>A0ABP5RTB8</accession>
<keyword evidence="2" id="KW-0472">Membrane</keyword>
<dbReference type="Proteomes" id="UP001500305">
    <property type="component" value="Unassembled WGS sequence"/>
</dbReference>
<dbReference type="EMBL" id="BAAATR010000043">
    <property type="protein sequence ID" value="GAA2271604.1"/>
    <property type="molecule type" value="Genomic_DNA"/>
</dbReference>
<proteinExistence type="predicted"/>
<feature type="transmembrane region" description="Helical" evidence="2">
    <location>
        <begin position="12"/>
        <end position="34"/>
    </location>
</feature>
<name>A0ABP5RTB8_9ACTN</name>
<feature type="region of interest" description="Disordered" evidence="1">
    <location>
        <begin position="527"/>
        <end position="575"/>
    </location>
</feature>
<evidence type="ECO:0000313" key="3">
    <source>
        <dbReference type="EMBL" id="GAA2271604.1"/>
    </source>
</evidence>